<protein>
    <submittedName>
        <fullName evidence="1">Uncharacterized protein</fullName>
    </submittedName>
</protein>
<dbReference type="EMBL" id="AP025314">
    <property type="protein sequence ID" value="BDD08370.1"/>
    <property type="molecule type" value="Genomic_DNA"/>
</dbReference>
<gene>
    <name evidence="1" type="ORF">FUAX_08020</name>
</gene>
<dbReference type="AlphaFoldDB" id="A0AAU9D818"/>
<organism evidence="1 2">
    <name type="scientific">Fulvitalea axinellae</name>
    <dbReference type="NCBI Taxonomy" id="1182444"/>
    <lineage>
        <taxon>Bacteria</taxon>
        <taxon>Pseudomonadati</taxon>
        <taxon>Bacteroidota</taxon>
        <taxon>Cytophagia</taxon>
        <taxon>Cytophagales</taxon>
        <taxon>Persicobacteraceae</taxon>
        <taxon>Fulvitalea</taxon>
    </lineage>
</organism>
<dbReference type="KEGG" id="fax:FUAX_08020"/>
<accession>A0AAU9D818</accession>
<evidence type="ECO:0000313" key="1">
    <source>
        <dbReference type="EMBL" id="BDD08370.1"/>
    </source>
</evidence>
<evidence type="ECO:0000313" key="2">
    <source>
        <dbReference type="Proteomes" id="UP001348817"/>
    </source>
</evidence>
<reference evidence="1 2" key="1">
    <citation type="submission" date="2021-12" db="EMBL/GenBank/DDBJ databases">
        <title>Genome sequencing of bacteria with rrn-lacking chromosome and rrn-plasmid.</title>
        <authorList>
            <person name="Anda M."/>
            <person name="Iwasaki W."/>
        </authorList>
    </citation>
    <scope>NUCLEOTIDE SEQUENCE [LARGE SCALE GENOMIC DNA]</scope>
    <source>
        <strain evidence="1 2">DSM 100852</strain>
    </source>
</reference>
<dbReference type="Proteomes" id="UP001348817">
    <property type="component" value="Chromosome"/>
</dbReference>
<sequence length="34" mass="3819">MDSFRSIVTENSTFLNIALIHESSTIQKEKGPPK</sequence>
<name>A0AAU9D818_9BACT</name>
<proteinExistence type="predicted"/>
<keyword evidence="2" id="KW-1185">Reference proteome</keyword>